<gene>
    <name evidence="5" type="ORF">E8E13_010368</name>
</gene>
<keyword evidence="1" id="KW-0677">Repeat</keyword>
<dbReference type="SUPFAM" id="SSF51735">
    <property type="entry name" value="NAD(P)-binding Rossmann-fold domains"/>
    <property type="match status" value="1"/>
</dbReference>
<dbReference type="Proteomes" id="UP000801428">
    <property type="component" value="Unassembled WGS sequence"/>
</dbReference>
<comment type="caution">
    <text evidence="5">The sequence shown here is derived from an EMBL/GenBank/DDBJ whole genome shotgun (WGS) entry which is preliminary data.</text>
</comment>
<dbReference type="Pfam" id="PF05368">
    <property type="entry name" value="NmrA"/>
    <property type="match status" value="1"/>
</dbReference>
<feature type="domain" description="Nephrocystin 3-like N-terminal" evidence="3">
    <location>
        <begin position="536"/>
        <end position="640"/>
    </location>
</feature>
<dbReference type="InterPro" id="IPR056884">
    <property type="entry name" value="NPHP3-like_N"/>
</dbReference>
<dbReference type="InterPro" id="IPR036291">
    <property type="entry name" value="NAD(P)-bd_dom_sf"/>
</dbReference>
<dbReference type="Gene3D" id="3.90.25.10">
    <property type="entry name" value="UDP-galactose 4-epimerase, domain 1"/>
    <property type="match status" value="1"/>
</dbReference>
<sequence>MPSMSSPIPKKILIFGATGVIGKYITREIVHARSSFEKIGIFTSAETARNKPEIEEWRKAGVEVIVGDVNSESDISKAYEADLLLLKGYDTVVSALGRTAILLQLPLLRLASTSSTITSFFPSEYGTDIEYGPSSASEKPHQHKLAVRKYIRENVRDLHVTYLVTGPYSDLFLAPSSDARIGSFDPKTRKATLLGTGEERVSFTTMRDVGRLVVGALRTRFEEGEGRERVLKVNSFTATGRQALGVFEQVTGAEWDVKVTGLEELRGLEKQAWEEEWPVRTPLTLRRIWTEGGTLYESRDNGRIVGGEEGLETLEEQVRMVVERFGVITFIDFGLKVISESKKLRDSASRGTSDEISELDHYITNIQQWQGKVKQQQLSGLQLSPREKRILGMVQDCEKLVNELREVIESLKIHGGARSKTIETARVAFQRRWKHGDIQNMRTRLHDLDEQIRSHVEQVMQADSNSAIMRRLKELEASQDAENIRHVSHMTQIRDDILALSDKSQRDLQKWDSNQAARLTALGTKFDVLLKEQTSCTYQLEGTEMQKSVNGLFQSLLYQILRASPDLIQSVTERRLHHEPWTKEELHETFRRTEKETRLTSKFCFFIDGLDEYEGDEGDITQLLEALSISGRIKICASSRPGRQYEHFLRRSGRMLDIVKFTQDDMRRHLDLSLQRTPKWKLLERQYPDSCKDIVDTVSARANGVWLWVFLVTNDIVKEVNKNEEVDTLHEIVARFPDDLHEYFETMIMRIPKLHRPDMARILLCAVEEVQPLPLYAFALLEKEKRDVDHALKAPVKRIREHEIEDEYVALKDRLRNRCSDLLVVDDDQHPVFLKHSVDFLHRTVRDFLRDYDLKAHLKTESFHPLLSLSRIFLGLLKAVPVDDFREPSTVNTIIALTDELLYYAREAEIRCTADQYKPMIGILDEVDKINSYHARGIRNHWTHARDSPKPRGKDIYKEGGNCNFLALTVQAQLVEYSAQRHPDTWKSLRSMA</sequence>
<dbReference type="Pfam" id="PF24883">
    <property type="entry name" value="NPHP3_N"/>
    <property type="match status" value="1"/>
</dbReference>
<evidence type="ECO:0000313" key="5">
    <source>
        <dbReference type="EMBL" id="KAF3005136.1"/>
    </source>
</evidence>
<keyword evidence="6" id="KW-1185">Reference proteome</keyword>
<evidence type="ECO:0008006" key="7">
    <source>
        <dbReference type="Google" id="ProtNLM"/>
    </source>
</evidence>
<evidence type="ECO:0000313" key="6">
    <source>
        <dbReference type="Proteomes" id="UP000801428"/>
    </source>
</evidence>
<evidence type="ECO:0000256" key="1">
    <source>
        <dbReference type="ARBA" id="ARBA00022737"/>
    </source>
</evidence>
<organism evidence="5 6">
    <name type="scientific">Curvularia kusanoi</name>
    <name type="common">Cochliobolus kusanoi</name>
    <dbReference type="NCBI Taxonomy" id="90978"/>
    <lineage>
        <taxon>Eukaryota</taxon>
        <taxon>Fungi</taxon>
        <taxon>Dikarya</taxon>
        <taxon>Ascomycota</taxon>
        <taxon>Pezizomycotina</taxon>
        <taxon>Dothideomycetes</taxon>
        <taxon>Pleosporomycetidae</taxon>
        <taxon>Pleosporales</taxon>
        <taxon>Pleosporineae</taxon>
        <taxon>Pleosporaceae</taxon>
        <taxon>Curvularia</taxon>
    </lineage>
</organism>
<evidence type="ECO:0000259" key="3">
    <source>
        <dbReference type="Pfam" id="PF24883"/>
    </source>
</evidence>
<name>A0A9P4TIF4_CURKU</name>
<evidence type="ECO:0000259" key="2">
    <source>
        <dbReference type="Pfam" id="PF05368"/>
    </source>
</evidence>
<dbReference type="PANTHER" id="PTHR10039">
    <property type="entry name" value="AMELOGENIN"/>
    <property type="match status" value="1"/>
</dbReference>
<accession>A0A9P4TIF4</accession>
<feature type="domain" description="DUF7791" evidence="4">
    <location>
        <begin position="751"/>
        <end position="880"/>
    </location>
</feature>
<reference evidence="5" key="1">
    <citation type="submission" date="2019-04" db="EMBL/GenBank/DDBJ databases">
        <title>Sequencing of skin fungus with MAO and IRED activity.</title>
        <authorList>
            <person name="Marsaioli A.J."/>
            <person name="Bonatto J.M.C."/>
            <person name="Reis Junior O."/>
        </authorList>
    </citation>
    <scope>NUCLEOTIDE SEQUENCE</scope>
    <source>
        <strain evidence="5">30M1</strain>
    </source>
</reference>
<dbReference type="PANTHER" id="PTHR10039:SF5">
    <property type="entry name" value="NACHT DOMAIN-CONTAINING PROTEIN"/>
    <property type="match status" value="1"/>
</dbReference>
<dbReference type="InterPro" id="IPR008030">
    <property type="entry name" value="NmrA-like"/>
</dbReference>
<dbReference type="EMBL" id="SWKU01000007">
    <property type="protein sequence ID" value="KAF3005136.1"/>
    <property type="molecule type" value="Genomic_DNA"/>
</dbReference>
<dbReference type="Pfam" id="PF25053">
    <property type="entry name" value="DUF7791"/>
    <property type="match status" value="1"/>
</dbReference>
<dbReference type="InterPro" id="IPR056693">
    <property type="entry name" value="DUF7791"/>
</dbReference>
<dbReference type="OrthoDB" id="419598at2759"/>
<feature type="domain" description="NmrA-like" evidence="2">
    <location>
        <begin position="10"/>
        <end position="254"/>
    </location>
</feature>
<dbReference type="Gene3D" id="3.40.50.720">
    <property type="entry name" value="NAD(P)-binding Rossmann-like Domain"/>
    <property type="match status" value="1"/>
</dbReference>
<proteinExistence type="predicted"/>
<protein>
    <recommendedName>
        <fullName evidence="7">NmrA-like domain-containing protein</fullName>
    </recommendedName>
</protein>
<dbReference type="AlphaFoldDB" id="A0A9P4TIF4"/>
<evidence type="ECO:0000259" key="4">
    <source>
        <dbReference type="Pfam" id="PF25053"/>
    </source>
</evidence>